<accession>A0A291QQ40</accession>
<dbReference type="OrthoDB" id="9814399at2"/>
<organism evidence="3 4">
    <name type="scientific">Chitinophaga caeni</name>
    <dbReference type="NCBI Taxonomy" id="2029983"/>
    <lineage>
        <taxon>Bacteria</taxon>
        <taxon>Pseudomonadati</taxon>
        <taxon>Bacteroidota</taxon>
        <taxon>Chitinophagia</taxon>
        <taxon>Chitinophagales</taxon>
        <taxon>Chitinophagaceae</taxon>
        <taxon>Chitinophaga</taxon>
    </lineage>
</organism>
<dbReference type="Pfam" id="PF09917">
    <property type="entry name" value="DUF2147"/>
    <property type="match status" value="1"/>
</dbReference>
<feature type="chain" id="PRO_5012245583" evidence="1">
    <location>
        <begin position="21"/>
        <end position="146"/>
    </location>
</feature>
<name>A0A291QQ40_9BACT</name>
<evidence type="ECO:0000313" key="4">
    <source>
        <dbReference type="Proteomes" id="UP000220133"/>
    </source>
</evidence>
<dbReference type="PANTHER" id="PTHR36919:SF2">
    <property type="entry name" value="BLL6627 PROTEIN"/>
    <property type="match status" value="1"/>
</dbReference>
<evidence type="ECO:0000256" key="1">
    <source>
        <dbReference type="SAM" id="SignalP"/>
    </source>
</evidence>
<protein>
    <submittedName>
        <fullName evidence="3">SIGNAL peptide protein</fullName>
    </submittedName>
</protein>
<dbReference type="RefSeq" id="WP_098192437.1">
    <property type="nucleotide sequence ID" value="NZ_CP023777.1"/>
</dbReference>
<dbReference type="InterPro" id="IPR019223">
    <property type="entry name" value="DUF2147"/>
</dbReference>
<feature type="signal peptide" evidence="1">
    <location>
        <begin position="1"/>
        <end position="20"/>
    </location>
</feature>
<dbReference type="EMBL" id="CP023777">
    <property type="protein sequence ID" value="ATL46047.1"/>
    <property type="molecule type" value="Genomic_DNA"/>
</dbReference>
<dbReference type="KEGG" id="cbae:COR50_02090"/>
<dbReference type="AlphaFoldDB" id="A0A291QQ40"/>
<evidence type="ECO:0000313" key="3">
    <source>
        <dbReference type="EMBL" id="ATL46047.1"/>
    </source>
</evidence>
<evidence type="ECO:0000259" key="2">
    <source>
        <dbReference type="Pfam" id="PF09917"/>
    </source>
</evidence>
<dbReference type="PANTHER" id="PTHR36919">
    <property type="entry name" value="BLR1215 PROTEIN"/>
    <property type="match status" value="1"/>
</dbReference>
<gene>
    <name evidence="3" type="ORF">COR50_02090</name>
</gene>
<dbReference type="Proteomes" id="UP000220133">
    <property type="component" value="Chromosome"/>
</dbReference>
<keyword evidence="1" id="KW-0732">Signal</keyword>
<keyword evidence="4" id="KW-1185">Reference proteome</keyword>
<sequence length="146" mass="16855">MKKISWLLFLFMSFVSFVHAQSADAVLGTWWNQEKDAKITMYKNGNTYEGKITWLKNMYEDDGTTPRKDSKNSDSKLRTRTLMNLVILHGFKYDDGEWTGGKIYDPKSGKTYSSKMELDGSNELDIRGYIGAPLFGRTTTWKRADR</sequence>
<feature type="domain" description="DUF2147" evidence="2">
    <location>
        <begin position="28"/>
        <end position="143"/>
    </location>
</feature>
<proteinExistence type="predicted"/>
<reference evidence="3 4" key="1">
    <citation type="submission" date="2017-10" db="EMBL/GenBank/DDBJ databases">
        <title>Paenichitinophaga pekingensis gen. nov., sp. nov., isolated from activated sludge.</title>
        <authorList>
            <person name="Jin D."/>
            <person name="Kong X."/>
            <person name="Deng Y."/>
            <person name="Bai Z."/>
        </authorList>
    </citation>
    <scope>NUCLEOTIDE SEQUENCE [LARGE SCALE GENOMIC DNA]</scope>
    <source>
        <strain evidence="3 4">13</strain>
    </source>
</reference>
<dbReference type="Gene3D" id="2.40.128.520">
    <property type="match status" value="1"/>
</dbReference>